<gene>
    <name evidence="2" type="ORF">TBRA_LOCUS8783</name>
</gene>
<feature type="compositionally biased region" description="Low complexity" evidence="1">
    <location>
        <begin position="37"/>
        <end position="47"/>
    </location>
</feature>
<keyword evidence="3" id="KW-1185">Reference proteome</keyword>
<proteinExistence type="predicted"/>
<sequence>MSINLDIKLKRASKIYREGLHGSDSTTIPGPGGPDSAARPAAETATTTAKSTLNPCVVAGRCASSRYSPGSTRLAGRSRVGRCVVRNGDCFAREHARKLALPLLSLLLSPMRDSVCQCIACICIHTHTHTRATHSVESSLFVYTCVYMSMDCGTGRAVCKSACICTTQLAAAIYTLASTIASPGARIFRLARCRYIERVSRASTVPSAAAAAATQPCVIVDYSQKRNSPSRENRTSHEPAKAYLELFPIIYAYMSTGKRALYVSVTEPSGRSNIITCWLVYNTAAVAAAATRHTINCGLLHTHTSNIGMYNTIIFLYCFRCNAVCGSPQRINARVYTHMRGACAPSSIIMYMTHGACTTWIAHGHARINCGRGPSSSLYTRPMALFSTIIILRALLGSNNAAKAASGALARSKVLARDDKKKLHRLRPVNVLCRERMTSASIGRAIHLILIVALAYNNVAFD</sequence>
<evidence type="ECO:0000313" key="3">
    <source>
        <dbReference type="Proteomes" id="UP000479190"/>
    </source>
</evidence>
<name>A0A6H5IHI7_9HYME</name>
<dbReference type="EMBL" id="CADCXV010000839">
    <property type="protein sequence ID" value="CAB0036943.1"/>
    <property type="molecule type" value="Genomic_DNA"/>
</dbReference>
<reference evidence="2 3" key="1">
    <citation type="submission" date="2020-02" db="EMBL/GenBank/DDBJ databases">
        <authorList>
            <person name="Ferguson B K."/>
        </authorList>
    </citation>
    <scope>NUCLEOTIDE SEQUENCE [LARGE SCALE GENOMIC DNA]</scope>
</reference>
<evidence type="ECO:0000313" key="2">
    <source>
        <dbReference type="EMBL" id="CAB0036943.1"/>
    </source>
</evidence>
<accession>A0A6H5IHI7</accession>
<feature type="region of interest" description="Disordered" evidence="1">
    <location>
        <begin position="20"/>
        <end position="47"/>
    </location>
</feature>
<dbReference type="AlphaFoldDB" id="A0A6H5IHI7"/>
<dbReference type="Proteomes" id="UP000479190">
    <property type="component" value="Unassembled WGS sequence"/>
</dbReference>
<evidence type="ECO:0000256" key="1">
    <source>
        <dbReference type="SAM" id="MobiDB-lite"/>
    </source>
</evidence>
<protein>
    <submittedName>
        <fullName evidence="2">Uncharacterized protein</fullName>
    </submittedName>
</protein>
<organism evidence="2 3">
    <name type="scientific">Trichogramma brassicae</name>
    <dbReference type="NCBI Taxonomy" id="86971"/>
    <lineage>
        <taxon>Eukaryota</taxon>
        <taxon>Metazoa</taxon>
        <taxon>Ecdysozoa</taxon>
        <taxon>Arthropoda</taxon>
        <taxon>Hexapoda</taxon>
        <taxon>Insecta</taxon>
        <taxon>Pterygota</taxon>
        <taxon>Neoptera</taxon>
        <taxon>Endopterygota</taxon>
        <taxon>Hymenoptera</taxon>
        <taxon>Apocrita</taxon>
        <taxon>Proctotrupomorpha</taxon>
        <taxon>Chalcidoidea</taxon>
        <taxon>Trichogrammatidae</taxon>
        <taxon>Trichogramma</taxon>
    </lineage>
</organism>